<sequence length="259" mass="28408">MPAPTSSSKVKPPGANPPAVTPTPALPKTGDRWIPRRSTAWQWQLSGPLDLSVDVPIYNVDGATTTAAQVAELHKQGRRVICYVNAGAARQGDGYQESLMGKALKDWPDERWLDIRRLDAIKPVLTRQIAVCRRKGFDAVEPDNVDGYANESGFALTAADQLRFNRWIADVVHQHGMSVGLKNDLAQVAELEPSFDFAVNEQCAQYGECAKLVPFVQAGKAVLHVEYELAPGKFCAQTRVFGFSSMRKPHDLGPARQPC</sequence>
<feature type="domain" description="Glycoside-hydrolase family GH114 TIM-barrel" evidence="2">
    <location>
        <begin position="41"/>
        <end position="252"/>
    </location>
</feature>
<dbReference type="AlphaFoldDB" id="A0A561BMV6"/>
<dbReference type="Gene3D" id="3.20.20.70">
    <property type="entry name" value="Aldolase class I"/>
    <property type="match status" value="1"/>
</dbReference>
<keyword evidence="4" id="KW-1185">Reference proteome</keyword>
<feature type="compositionally biased region" description="Pro residues" evidence="1">
    <location>
        <begin position="14"/>
        <end position="25"/>
    </location>
</feature>
<name>A0A561BMV6_9ACTN</name>
<dbReference type="Pfam" id="PF03537">
    <property type="entry name" value="Glyco_hydro_114"/>
    <property type="match status" value="1"/>
</dbReference>
<evidence type="ECO:0000313" key="3">
    <source>
        <dbReference type="EMBL" id="TWD80174.1"/>
    </source>
</evidence>
<dbReference type="Proteomes" id="UP000318380">
    <property type="component" value="Unassembled WGS sequence"/>
</dbReference>
<dbReference type="InterPro" id="IPR013785">
    <property type="entry name" value="Aldolase_TIM"/>
</dbReference>
<comment type="caution">
    <text evidence="3">The sequence shown here is derived from an EMBL/GenBank/DDBJ whole genome shotgun (WGS) entry which is preliminary data.</text>
</comment>
<accession>A0A561BMV6</accession>
<evidence type="ECO:0000256" key="1">
    <source>
        <dbReference type="SAM" id="MobiDB-lite"/>
    </source>
</evidence>
<evidence type="ECO:0000259" key="2">
    <source>
        <dbReference type="Pfam" id="PF03537"/>
    </source>
</evidence>
<feature type="region of interest" description="Disordered" evidence="1">
    <location>
        <begin position="1"/>
        <end position="31"/>
    </location>
</feature>
<dbReference type="PANTHER" id="PTHR35273:SF2">
    <property type="entry name" value="ALPHA-GALACTOSIDASE"/>
    <property type="match status" value="1"/>
</dbReference>
<dbReference type="EMBL" id="VIVK01000001">
    <property type="protein sequence ID" value="TWD80174.1"/>
    <property type="molecule type" value="Genomic_DNA"/>
</dbReference>
<dbReference type="PANTHER" id="PTHR35273">
    <property type="entry name" value="ALPHA-1,4 POLYGALACTOSAMINIDASE, PUTATIVE (AFU_ORTHOLOGUE AFUA_3G07890)-RELATED"/>
    <property type="match status" value="1"/>
</dbReference>
<dbReference type="InterPro" id="IPR017853">
    <property type="entry name" value="GH"/>
</dbReference>
<protein>
    <recommendedName>
        <fullName evidence="2">Glycoside-hydrolase family GH114 TIM-barrel domain-containing protein</fullName>
    </recommendedName>
</protein>
<dbReference type="RefSeq" id="WP_202880553.1">
    <property type="nucleotide sequence ID" value="NZ_VIVK01000001.1"/>
</dbReference>
<dbReference type="InterPro" id="IPR004352">
    <property type="entry name" value="GH114_TIM-barrel"/>
</dbReference>
<dbReference type="SUPFAM" id="SSF51445">
    <property type="entry name" value="(Trans)glycosidases"/>
    <property type="match status" value="1"/>
</dbReference>
<gene>
    <name evidence="3" type="ORF">FB561_1247</name>
</gene>
<evidence type="ECO:0000313" key="4">
    <source>
        <dbReference type="Proteomes" id="UP000318380"/>
    </source>
</evidence>
<organism evidence="3 4">
    <name type="scientific">Kribbella amoyensis</name>
    <dbReference type="NCBI Taxonomy" id="996641"/>
    <lineage>
        <taxon>Bacteria</taxon>
        <taxon>Bacillati</taxon>
        <taxon>Actinomycetota</taxon>
        <taxon>Actinomycetes</taxon>
        <taxon>Propionibacteriales</taxon>
        <taxon>Kribbellaceae</taxon>
        <taxon>Kribbella</taxon>
    </lineage>
</organism>
<reference evidence="3 4" key="1">
    <citation type="submission" date="2019-06" db="EMBL/GenBank/DDBJ databases">
        <title>Sequencing the genomes of 1000 actinobacteria strains.</title>
        <authorList>
            <person name="Klenk H.-P."/>
        </authorList>
    </citation>
    <scope>NUCLEOTIDE SEQUENCE [LARGE SCALE GENOMIC DNA]</scope>
    <source>
        <strain evidence="3 4">DSM 24683</strain>
    </source>
</reference>
<proteinExistence type="predicted"/>